<organism evidence="1 2">
    <name type="scientific">Ambrosia artemisiifolia</name>
    <name type="common">Common ragweed</name>
    <dbReference type="NCBI Taxonomy" id="4212"/>
    <lineage>
        <taxon>Eukaryota</taxon>
        <taxon>Viridiplantae</taxon>
        <taxon>Streptophyta</taxon>
        <taxon>Embryophyta</taxon>
        <taxon>Tracheophyta</taxon>
        <taxon>Spermatophyta</taxon>
        <taxon>Magnoliopsida</taxon>
        <taxon>eudicotyledons</taxon>
        <taxon>Gunneridae</taxon>
        <taxon>Pentapetalae</taxon>
        <taxon>asterids</taxon>
        <taxon>campanulids</taxon>
        <taxon>Asterales</taxon>
        <taxon>Asteraceae</taxon>
        <taxon>Asteroideae</taxon>
        <taxon>Heliantheae alliance</taxon>
        <taxon>Heliantheae</taxon>
        <taxon>Ambrosia</taxon>
    </lineage>
</organism>
<evidence type="ECO:0000313" key="1">
    <source>
        <dbReference type="EMBL" id="KAI7733064.1"/>
    </source>
</evidence>
<protein>
    <submittedName>
        <fullName evidence="1">Uncharacterized protein</fullName>
    </submittedName>
</protein>
<dbReference type="EMBL" id="JAMZMK010010094">
    <property type="protein sequence ID" value="KAI7733064.1"/>
    <property type="molecule type" value="Genomic_DNA"/>
</dbReference>
<sequence>MNTQIPCPSAHYFRYASPPPPPPPPLPRIPVMKATGCSSSSSWSFESKDIANDFPNNPWHGVDVGLLKKRSIDSTVPAHPSSTLKALFNRDRGDGYGVAIKFGNASKIQNDDMANGVESSSSAVSFATSFLTFKAVTPAGHPECLSMWQQDALGFFLNLINQVSTLILVILNPTPQREGKIKMSAVGVFKAMRKREGAFKALWYLNTPFSLVNVTYLLV</sequence>
<comment type="caution">
    <text evidence="1">The sequence shown here is derived from an EMBL/GenBank/DDBJ whole genome shotgun (WGS) entry which is preliminary data.</text>
</comment>
<keyword evidence="2" id="KW-1185">Reference proteome</keyword>
<reference evidence="1" key="1">
    <citation type="submission" date="2022-06" db="EMBL/GenBank/DDBJ databases">
        <title>Uncovering the hologenomic basis of an extraordinary plant invasion.</title>
        <authorList>
            <person name="Bieker V.C."/>
            <person name="Martin M.D."/>
            <person name="Gilbert T."/>
            <person name="Hodgins K."/>
            <person name="Battlay P."/>
            <person name="Petersen B."/>
            <person name="Wilson J."/>
        </authorList>
    </citation>
    <scope>NUCLEOTIDE SEQUENCE</scope>
    <source>
        <strain evidence="1">AA19_3_7</strain>
        <tissue evidence="1">Leaf</tissue>
    </source>
</reference>
<gene>
    <name evidence="1" type="ORF">M8C21_033421</name>
</gene>
<name>A0AAD5C1C6_AMBAR</name>
<accession>A0AAD5C1C6</accession>
<dbReference type="AlphaFoldDB" id="A0AAD5C1C6"/>
<dbReference type="Proteomes" id="UP001206925">
    <property type="component" value="Unassembled WGS sequence"/>
</dbReference>
<proteinExistence type="predicted"/>
<evidence type="ECO:0000313" key="2">
    <source>
        <dbReference type="Proteomes" id="UP001206925"/>
    </source>
</evidence>